<proteinExistence type="predicted"/>
<feature type="region of interest" description="Disordered" evidence="1">
    <location>
        <begin position="52"/>
        <end position="74"/>
    </location>
</feature>
<protein>
    <recommendedName>
        <fullName evidence="4">DUF1178 domain-containing protein</fullName>
    </recommendedName>
</protein>
<dbReference type="Pfam" id="PF06676">
    <property type="entry name" value="DUF1178"/>
    <property type="match status" value="1"/>
</dbReference>
<keyword evidence="3" id="KW-1185">Reference proteome</keyword>
<accession>A0ABQ3D6J8</accession>
<dbReference type="Proteomes" id="UP000634455">
    <property type="component" value="Unassembled WGS sequence"/>
</dbReference>
<evidence type="ECO:0000313" key="3">
    <source>
        <dbReference type="Proteomes" id="UP000634455"/>
    </source>
</evidence>
<dbReference type="InterPro" id="IPR009562">
    <property type="entry name" value="DUF1178"/>
</dbReference>
<name>A0ABQ3D6J8_9RHOB</name>
<dbReference type="PIRSF" id="PIRSF032131">
    <property type="entry name" value="UCP032131"/>
    <property type="match status" value="1"/>
</dbReference>
<organism evidence="2 3">
    <name type="scientific">Paramylibacter ulvae</name>
    <dbReference type="NCBI Taxonomy" id="1651968"/>
    <lineage>
        <taxon>Bacteria</taxon>
        <taxon>Pseudomonadati</taxon>
        <taxon>Pseudomonadota</taxon>
        <taxon>Alphaproteobacteria</taxon>
        <taxon>Rhodobacterales</taxon>
        <taxon>Paracoccaceae</taxon>
        <taxon>Paramylibacter</taxon>
    </lineage>
</organism>
<dbReference type="RefSeq" id="WP_189640350.1">
    <property type="nucleotide sequence ID" value="NZ_BMZF01000004.1"/>
</dbReference>
<evidence type="ECO:0008006" key="4">
    <source>
        <dbReference type="Google" id="ProtNLM"/>
    </source>
</evidence>
<comment type="caution">
    <text evidence="2">The sequence shown here is derived from an EMBL/GenBank/DDBJ whole genome shotgun (WGS) entry which is preliminary data.</text>
</comment>
<evidence type="ECO:0000256" key="1">
    <source>
        <dbReference type="SAM" id="MobiDB-lite"/>
    </source>
</evidence>
<gene>
    <name evidence="2" type="ORF">GCM10008927_17650</name>
</gene>
<evidence type="ECO:0000313" key="2">
    <source>
        <dbReference type="EMBL" id="GHA52581.1"/>
    </source>
</evidence>
<dbReference type="EMBL" id="BMZF01000004">
    <property type="protein sequence ID" value="GHA52581.1"/>
    <property type="molecule type" value="Genomic_DNA"/>
</dbReference>
<reference evidence="3" key="1">
    <citation type="journal article" date="2019" name="Int. J. Syst. Evol. Microbiol.">
        <title>The Global Catalogue of Microorganisms (GCM) 10K type strain sequencing project: providing services to taxonomists for standard genome sequencing and annotation.</title>
        <authorList>
            <consortium name="The Broad Institute Genomics Platform"/>
            <consortium name="The Broad Institute Genome Sequencing Center for Infectious Disease"/>
            <person name="Wu L."/>
            <person name="Ma J."/>
        </authorList>
    </citation>
    <scope>NUCLEOTIDE SEQUENCE [LARGE SCALE GENOMIC DNA]</scope>
    <source>
        <strain evidence="3">KCTC 32465</strain>
    </source>
</reference>
<sequence>MIKYTLKCEDGHQFESWFESASAYDKLFGAGMVICSICGTLGVEKSIMAPRVQTSRERPAKGPLSQPASPAEQALAEMRKKIEAEAENVGENFATEARKMHDGETPERSIIGEAKIDDAKALIDDGIPVVPLPWGRNKRSN</sequence>